<dbReference type="AlphaFoldDB" id="A0A4Y7TSR9"/>
<dbReference type="OrthoDB" id="2999674at2759"/>
<dbReference type="STRING" id="71717.A0A4Y7TSR9"/>
<accession>A0A4Y7TSR9</accession>
<gene>
    <name evidence="1" type="ORF">FA13DRAFT_1706197</name>
</gene>
<organism evidence="1 2">
    <name type="scientific">Coprinellus micaceus</name>
    <name type="common">Glistening ink-cap mushroom</name>
    <name type="synonym">Coprinus micaceus</name>
    <dbReference type="NCBI Taxonomy" id="71717"/>
    <lineage>
        <taxon>Eukaryota</taxon>
        <taxon>Fungi</taxon>
        <taxon>Dikarya</taxon>
        <taxon>Basidiomycota</taxon>
        <taxon>Agaricomycotina</taxon>
        <taxon>Agaricomycetes</taxon>
        <taxon>Agaricomycetidae</taxon>
        <taxon>Agaricales</taxon>
        <taxon>Agaricineae</taxon>
        <taxon>Psathyrellaceae</taxon>
        <taxon>Coprinellus</taxon>
    </lineage>
</organism>
<reference evidence="1 2" key="1">
    <citation type="journal article" date="2019" name="Nat. Ecol. Evol.">
        <title>Megaphylogeny resolves global patterns of mushroom evolution.</title>
        <authorList>
            <person name="Varga T."/>
            <person name="Krizsan K."/>
            <person name="Foldi C."/>
            <person name="Dima B."/>
            <person name="Sanchez-Garcia M."/>
            <person name="Sanchez-Ramirez S."/>
            <person name="Szollosi G.J."/>
            <person name="Szarkandi J.G."/>
            <person name="Papp V."/>
            <person name="Albert L."/>
            <person name="Andreopoulos W."/>
            <person name="Angelini C."/>
            <person name="Antonin V."/>
            <person name="Barry K.W."/>
            <person name="Bougher N.L."/>
            <person name="Buchanan P."/>
            <person name="Buyck B."/>
            <person name="Bense V."/>
            <person name="Catcheside P."/>
            <person name="Chovatia M."/>
            <person name="Cooper J."/>
            <person name="Damon W."/>
            <person name="Desjardin D."/>
            <person name="Finy P."/>
            <person name="Geml J."/>
            <person name="Haridas S."/>
            <person name="Hughes K."/>
            <person name="Justo A."/>
            <person name="Karasinski D."/>
            <person name="Kautmanova I."/>
            <person name="Kiss B."/>
            <person name="Kocsube S."/>
            <person name="Kotiranta H."/>
            <person name="LaButti K.M."/>
            <person name="Lechner B.E."/>
            <person name="Liimatainen K."/>
            <person name="Lipzen A."/>
            <person name="Lukacs Z."/>
            <person name="Mihaltcheva S."/>
            <person name="Morgado L.N."/>
            <person name="Niskanen T."/>
            <person name="Noordeloos M.E."/>
            <person name="Ohm R.A."/>
            <person name="Ortiz-Santana B."/>
            <person name="Ovrebo C."/>
            <person name="Racz N."/>
            <person name="Riley R."/>
            <person name="Savchenko A."/>
            <person name="Shiryaev A."/>
            <person name="Soop K."/>
            <person name="Spirin V."/>
            <person name="Szebenyi C."/>
            <person name="Tomsovsky M."/>
            <person name="Tulloss R.E."/>
            <person name="Uehling J."/>
            <person name="Grigoriev I.V."/>
            <person name="Vagvolgyi C."/>
            <person name="Papp T."/>
            <person name="Martin F.M."/>
            <person name="Miettinen O."/>
            <person name="Hibbett D.S."/>
            <person name="Nagy L.G."/>
        </authorList>
    </citation>
    <scope>NUCLEOTIDE SEQUENCE [LARGE SCALE GENOMIC DNA]</scope>
    <source>
        <strain evidence="1 2">FP101781</strain>
    </source>
</reference>
<dbReference type="Gene3D" id="1.20.1280.50">
    <property type="match status" value="1"/>
</dbReference>
<protein>
    <submittedName>
        <fullName evidence="1">Uncharacterized protein</fullName>
    </submittedName>
</protein>
<dbReference type="Proteomes" id="UP000298030">
    <property type="component" value="Unassembled WGS sequence"/>
</dbReference>
<dbReference type="EMBL" id="QPFP01000005">
    <property type="protein sequence ID" value="TEB37041.1"/>
    <property type="molecule type" value="Genomic_DNA"/>
</dbReference>
<evidence type="ECO:0000313" key="2">
    <source>
        <dbReference type="Proteomes" id="UP000298030"/>
    </source>
</evidence>
<name>A0A4Y7TSR9_COPMI</name>
<keyword evidence="2" id="KW-1185">Reference proteome</keyword>
<evidence type="ECO:0000313" key="1">
    <source>
        <dbReference type="EMBL" id="TEB37041.1"/>
    </source>
</evidence>
<proteinExistence type="predicted"/>
<comment type="caution">
    <text evidence="1">The sequence shown here is derived from an EMBL/GenBank/DDBJ whole genome shotgun (WGS) entry which is preliminary data.</text>
</comment>
<sequence length="548" mass="60459">MDSSPQSEQHLDTNILILEAPNAATALEAAPRGIIDAVDNEIAELEEEGRSHDTKPPIQRIPDDILLESFFKLVTSAAPWPYAHPSIVASQVCHGWRDLVLSTPLLWTKIELILPLASVWEELNPPPAQGDFEQYLSLCRHYLHSMAERVRMFTQRSAGCPLQLEVMVYDAVKVRLPSSLQPWSQVFAPLVEVVSDSTTQWESIDLDLAVVPESSLALHLLRLLVALPGSGMRSAVLCLQMSSQIPESLWNEVLPDGKLDLRSAELHSLSVRMAYGDMSCVQASWEGLTTLTSGAPPSGSRFLPSEALDILRSTPNLIHCTIYFSVASSHRPPVLESLTLTHLESLTIVGKLPPRPFAEALELPSLTRLLTGRAMGVEEGVKTSAVLLWIEKYGAQLKEVSVAYTSLKMPAMRVALNNLPNVESLELTSRTSPPANIGPFRLTIFTLPSGFTFDADGILKELDPGNPDGCPCPRLRTLVLEHWFGSEEKAMDAAVDLVEKRRNPQRPESISRLDTLDITFLQRPPGRDIFVDLERKGVDTDGITIRSK</sequence>